<comment type="caution">
    <text evidence="1">The sequence shown here is derived from an EMBL/GenBank/DDBJ whole genome shotgun (WGS) entry which is preliminary data.</text>
</comment>
<evidence type="ECO:0000313" key="2">
    <source>
        <dbReference type="Proteomes" id="UP001207742"/>
    </source>
</evidence>
<proteinExistence type="predicted"/>
<evidence type="ECO:0008006" key="3">
    <source>
        <dbReference type="Google" id="ProtNLM"/>
    </source>
</evidence>
<dbReference type="Proteomes" id="UP001207742">
    <property type="component" value="Unassembled WGS sequence"/>
</dbReference>
<gene>
    <name evidence="1" type="ORF">OL497_02090</name>
</gene>
<reference evidence="1 2" key="1">
    <citation type="submission" date="2022-10" db="EMBL/GenBank/DDBJ databases">
        <title>Chitinophaga nivalis PC15 sp. nov., isolated from Pyeongchang county, South Korea.</title>
        <authorList>
            <person name="Trinh H.N."/>
        </authorList>
    </citation>
    <scope>NUCLEOTIDE SEQUENCE [LARGE SCALE GENOMIC DNA]</scope>
    <source>
        <strain evidence="1 2">PC14</strain>
    </source>
</reference>
<sequence>MKDILLNKETDLDIAAGDLVTGSSELQQQELLLINNKGTIKEFPATGIDAYGYLQDNNTTELLYEIRRQFLADGMEVVKIDITGNGQLNIDANYGNS</sequence>
<evidence type="ECO:0000313" key="1">
    <source>
        <dbReference type="EMBL" id="MCW3482664.1"/>
    </source>
</evidence>
<dbReference type="EMBL" id="JAPDNS010000001">
    <property type="protein sequence ID" value="MCW3482664.1"/>
    <property type="molecule type" value="Genomic_DNA"/>
</dbReference>
<dbReference type="RefSeq" id="WP_264727261.1">
    <property type="nucleotide sequence ID" value="NZ_JAPDNR010000001.1"/>
</dbReference>
<accession>A0ABT3IFX2</accession>
<protein>
    <recommendedName>
        <fullName evidence="3">Oxidase</fullName>
    </recommendedName>
</protein>
<name>A0ABT3IFX2_9BACT</name>
<organism evidence="1 2">
    <name type="scientific">Chitinophaga nivalis</name>
    <dbReference type="NCBI Taxonomy" id="2991709"/>
    <lineage>
        <taxon>Bacteria</taxon>
        <taxon>Pseudomonadati</taxon>
        <taxon>Bacteroidota</taxon>
        <taxon>Chitinophagia</taxon>
        <taxon>Chitinophagales</taxon>
        <taxon>Chitinophagaceae</taxon>
        <taxon>Chitinophaga</taxon>
    </lineage>
</organism>
<keyword evidence="2" id="KW-1185">Reference proteome</keyword>